<reference evidence="13" key="1">
    <citation type="submission" date="2023-07" db="EMBL/GenBank/DDBJ databases">
        <title>Genomic Encyclopedia of Type Strains, Phase IV (KMG-IV): sequencing the most valuable type-strain genomes for metagenomic binning, comparative biology and taxonomic classification.</title>
        <authorList>
            <person name="Goeker M."/>
        </authorList>
    </citation>
    <scope>NUCLEOTIDE SEQUENCE</scope>
    <source>
        <strain evidence="13">DSM 21202</strain>
    </source>
</reference>
<evidence type="ECO:0000256" key="6">
    <source>
        <dbReference type="ARBA" id="ARBA00023053"/>
    </source>
</evidence>
<dbReference type="InterPro" id="IPR018422">
    <property type="entry name" value="Cation/H_exchanger_CPA1"/>
</dbReference>
<feature type="transmembrane region" description="Helical" evidence="11">
    <location>
        <begin position="164"/>
        <end position="184"/>
    </location>
</feature>
<feature type="transmembrane region" description="Helical" evidence="11">
    <location>
        <begin position="204"/>
        <end position="227"/>
    </location>
</feature>
<protein>
    <submittedName>
        <fullName evidence="13">CPA1 family monovalent cation:H+ antiporter</fullName>
    </submittedName>
</protein>
<keyword evidence="8 11" id="KW-0472">Membrane</keyword>
<organism evidence="13 14">
    <name type="scientific">Amorphus orientalis</name>
    <dbReference type="NCBI Taxonomy" id="649198"/>
    <lineage>
        <taxon>Bacteria</taxon>
        <taxon>Pseudomonadati</taxon>
        <taxon>Pseudomonadota</taxon>
        <taxon>Alphaproteobacteria</taxon>
        <taxon>Hyphomicrobiales</taxon>
        <taxon>Amorphaceae</taxon>
        <taxon>Amorphus</taxon>
    </lineage>
</organism>
<comment type="subcellular location">
    <subcellularLocation>
        <location evidence="1">Cell membrane</location>
        <topology evidence="1">Multi-pass membrane protein</topology>
    </subcellularLocation>
</comment>
<proteinExistence type="predicted"/>
<dbReference type="PROSITE" id="PS00888">
    <property type="entry name" value="CNMP_BINDING_1"/>
    <property type="match status" value="1"/>
</dbReference>
<feature type="domain" description="Cyclic nucleotide-binding" evidence="12">
    <location>
        <begin position="707"/>
        <end position="804"/>
    </location>
</feature>
<feature type="transmembrane region" description="Helical" evidence="11">
    <location>
        <begin position="319"/>
        <end position="340"/>
    </location>
</feature>
<evidence type="ECO:0000256" key="3">
    <source>
        <dbReference type="ARBA" id="ARBA00022475"/>
    </source>
</evidence>
<feature type="transmembrane region" description="Helical" evidence="11">
    <location>
        <begin position="103"/>
        <end position="123"/>
    </location>
</feature>
<dbReference type="GO" id="GO:0098719">
    <property type="term" value="P:sodium ion import across plasma membrane"/>
    <property type="evidence" value="ECO:0007669"/>
    <property type="project" value="TreeGrafter"/>
</dbReference>
<dbReference type="Gene3D" id="6.10.140.1330">
    <property type="match status" value="1"/>
</dbReference>
<keyword evidence="6" id="KW-0915">Sodium</keyword>
<feature type="region of interest" description="Disordered" evidence="10">
    <location>
        <begin position="826"/>
        <end position="858"/>
    </location>
</feature>
<keyword evidence="5 11" id="KW-1133">Transmembrane helix</keyword>
<dbReference type="InterPro" id="IPR014710">
    <property type="entry name" value="RmlC-like_jellyroll"/>
</dbReference>
<dbReference type="InterPro" id="IPR018490">
    <property type="entry name" value="cNMP-bd_dom_sf"/>
</dbReference>
<feature type="transmembrane region" description="Helical" evidence="11">
    <location>
        <begin position="287"/>
        <end position="307"/>
    </location>
</feature>
<dbReference type="Gene3D" id="2.60.120.10">
    <property type="entry name" value="Jelly Rolls"/>
    <property type="match status" value="1"/>
</dbReference>
<keyword evidence="4 11" id="KW-0812">Transmembrane</keyword>
<dbReference type="InterPro" id="IPR006153">
    <property type="entry name" value="Cation/H_exchanger_TM"/>
</dbReference>
<dbReference type="GO" id="GO:0051453">
    <property type="term" value="P:regulation of intracellular pH"/>
    <property type="evidence" value="ECO:0007669"/>
    <property type="project" value="TreeGrafter"/>
</dbReference>
<keyword evidence="9" id="KW-0739">Sodium transport</keyword>
<evidence type="ECO:0000256" key="11">
    <source>
        <dbReference type="SAM" id="Phobius"/>
    </source>
</evidence>
<evidence type="ECO:0000313" key="13">
    <source>
        <dbReference type="EMBL" id="MDQ0313662.1"/>
    </source>
</evidence>
<dbReference type="PANTHER" id="PTHR10110:SF86">
    <property type="entry name" value="SODIUM_HYDROGEN EXCHANGER 7"/>
    <property type="match status" value="1"/>
</dbReference>
<dbReference type="PANTHER" id="PTHR10110">
    <property type="entry name" value="SODIUM/HYDROGEN EXCHANGER"/>
    <property type="match status" value="1"/>
</dbReference>
<dbReference type="AlphaFoldDB" id="A0AAE4AQZ9"/>
<dbReference type="Pfam" id="PF00999">
    <property type="entry name" value="Na_H_Exchanger"/>
    <property type="match status" value="1"/>
</dbReference>
<evidence type="ECO:0000256" key="7">
    <source>
        <dbReference type="ARBA" id="ARBA00023065"/>
    </source>
</evidence>
<feature type="transmembrane region" description="Helical" evidence="11">
    <location>
        <begin position="360"/>
        <end position="379"/>
    </location>
</feature>
<sequence>MSLPYVLAAVAGLLVIIGLTEPLARRLKLPPSVLLAGVGILLGGGASLLLYSNVLFGLDNIAVVFAFPPLNSEVFLYILLPALLFQASLSLDVRRLMEDAAPIFLLAVVAVIVSTFAIGYAVAPVSGEPLLLCLLLGAIVATTDPVAVIAIFRDLGAPARLTRLVEGESLLNDAAAIALFVLLLEALTSGTDITPRAAAETLAFSAAGGLLAGLVGGWCALALFNVVRHVPAALMTISLALPYLVYVVCELALDVSGVIAVVAAALVVATGGPTRVPPDAWTQVKAIWDQLAFWASSLIFVLASLLVPKLLGGVDFGDLLSLVVLIAAALAARAAVLFLLAPVLTLARLSERMPPSIKAVILWGGLRGAVTLALALAVTENTMLDQDQKRFIAVLATGFTLFTILVNGLSLRPLIRLLRLDQLSPFDRALRDEVLALALGNVRETVATAADEYDIAPAVAREAGRPYDARIAAAKADADKAADILDRDRVTLGLVALADQERSILLEHVNDRTVSLRIVSQLIVDAERMRENARASGRVGYRRAARRSLGYPIAFRVALRIHRYTGYDRWLITELAERFERLLVSRIVLGELVPYVRNRLAPLLGERVGEIVEDILALRRESVAKALAALRLQYPDYANDLERRFLLRIATQHEDREYRNLYHDHLIGAELYSALQRGIEQTRESVERGPRLDLGMRTRDLIAQFPLFKGLTPDQIDRVVRLLRPRFAVPGERLIRKGDRGDSVYFISSGAVEVAAEERRVRLGRGDFIGELALLYGGRRNADVTALGYCQLLVLEGEAFKKLVDRYPEIGAEVERVAQARLAANPATDHGVEISGPGRPDGGGSRASYDDDDDEEEDASARRFAALMRWRSPGGS</sequence>
<feature type="transmembrane region" description="Helical" evidence="11">
    <location>
        <begin position="129"/>
        <end position="152"/>
    </location>
</feature>
<evidence type="ECO:0000313" key="14">
    <source>
        <dbReference type="Proteomes" id="UP001229244"/>
    </source>
</evidence>
<keyword evidence="14" id="KW-1185">Reference proteome</keyword>
<dbReference type="InterPro" id="IPR018488">
    <property type="entry name" value="cNMP-bd_CS"/>
</dbReference>
<evidence type="ECO:0000256" key="8">
    <source>
        <dbReference type="ARBA" id="ARBA00023136"/>
    </source>
</evidence>
<dbReference type="Proteomes" id="UP001229244">
    <property type="component" value="Unassembled WGS sequence"/>
</dbReference>
<dbReference type="GO" id="GO:0015386">
    <property type="term" value="F:potassium:proton antiporter activity"/>
    <property type="evidence" value="ECO:0007669"/>
    <property type="project" value="TreeGrafter"/>
</dbReference>
<dbReference type="CDD" id="cd00038">
    <property type="entry name" value="CAP_ED"/>
    <property type="match status" value="1"/>
</dbReference>
<feature type="transmembrane region" description="Helical" evidence="11">
    <location>
        <begin position="391"/>
        <end position="411"/>
    </location>
</feature>
<dbReference type="RefSeq" id="WP_306883463.1">
    <property type="nucleotide sequence ID" value="NZ_JAUSUL010000001.1"/>
</dbReference>
<dbReference type="SUPFAM" id="SSF51206">
    <property type="entry name" value="cAMP-binding domain-like"/>
    <property type="match status" value="1"/>
</dbReference>
<dbReference type="PROSITE" id="PS50042">
    <property type="entry name" value="CNMP_BINDING_3"/>
    <property type="match status" value="1"/>
</dbReference>
<evidence type="ECO:0000256" key="9">
    <source>
        <dbReference type="ARBA" id="ARBA00023201"/>
    </source>
</evidence>
<evidence type="ECO:0000256" key="1">
    <source>
        <dbReference type="ARBA" id="ARBA00004651"/>
    </source>
</evidence>
<feature type="transmembrane region" description="Helical" evidence="11">
    <location>
        <begin position="74"/>
        <end position="91"/>
    </location>
</feature>
<gene>
    <name evidence="13" type="ORF">J2S73_000099</name>
</gene>
<evidence type="ECO:0000259" key="12">
    <source>
        <dbReference type="PROSITE" id="PS50042"/>
    </source>
</evidence>
<keyword evidence="7" id="KW-0406">Ion transport</keyword>
<comment type="caution">
    <text evidence="13">The sequence shown here is derived from an EMBL/GenBank/DDBJ whole genome shotgun (WGS) entry which is preliminary data.</text>
</comment>
<keyword evidence="2" id="KW-0813">Transport</keyword>
<evidence type="ECO:0000256" key="4">
    <source>
        <dbReference type="ARBA" id="ARBA00022692"/>
    </source>
</evidence>
<dbReference type="InterPro" id="IPR000595">
    <property type="entry name" value="cNMP-bd_dom"/>
</dbReference>
<evidence type="ECO:0000256" key="10">
    <source>
        <dbReference type="SAM" id="MobiDB-lite"/>
    </source>
</evidence>
<dbReference type="SMART" id="SM00100">
    <property type="entry name" value="cNMP"/>
    <property type="match status" value="1"/>
</dbReference>
<dbReference type="GO" id="GO:0005886">
    <property type="term" value="C:plasma membrane"/>
    <property type="evidence" value="ECO:0007669"/>
    <property type="project" value="UniProtKB-SubCell"/>
</dbReference>
<accession>A0AAE4AQZ9</accession>
<evidence type="ECO:0000256" key="5">
    <source>
        <dbReference type="ARBA" id="ARBA00022989"/>
    </source>
</evidence>
<dbReference type="GO" id="GO:0015385">
    <property type="term" value="F:sodium:proton antiporter activity"/>
    <property type="evidence" value="ECO:0007669"/>
    <property type="project" value="InterPro"/>
</dbReference>
<dbReference type="EMBL" id="JAUSUL010000001">
    <property type="protein sequence ID" value="MDQ0313662.1"/>
    <property type="molecule type" value="Genomic_DNA"/>
</dbReference>
<feature type="transmembrane region" description="Helical" evidence="11">
    <location>
        <begin position="239"/>
        <end position="267"/>
    </location>
</feature>
<name>A0AAE4AQZ9_9HYPH</name>
<feature type="transmembrane region" description="Helical" evidence="11">
    <location>
        <begin position="33"/>
        <end position="54"/>
    </location>
</feature>
<dbReference type="Pfam" id="PF00027">
    <property type="entry name" value="cNMP_binding"/>
    <property type="match status" value="1"/>
</dbReference>
<feature type="transmembrane region" description="Helical" evidence="11">
    <location>
        <begin position="6"/>
        <end position="24"/>
    </location>
</feature>
<evidence type="ECO:0000256" key="2">
    <source>
        <dbReference type="ARBA" id="ARBA00022448"/>
    </source>
</evidence>
<keyword evidence="3" id="KW-1003">Cell membrane</keyword>